<evidence type="ECO:0000256" key="1">
    <source>
        <dbReference type="ARBA" id="ARBA00022729"/>
    </source>
</evidence>
<evidence type="ECO:0000313" key="3">
    <source>
        <dbReference type="Proteomes" id="UP000255469"/>
    </source>
</evidence>
<dbReference type="EMBL" id="UGTM01000001">
    <property type="protein sequence ID" value="SUB86543.1"/>
    <property type="molecule type" value="Genomic_DNA"/>
</dbReference>
<name>A0A379E1E0_9BACT</name>
<evidence type="ECO:0000313" key="2">
    <source>
        <dbReference type="EMBL" id="SUB86543.1"/>
    </source>
</evidence>
<dbReference type="InterPro" id="IPR028994">
    <property type="entry name" value="Integrin_alpha_N"/>
</dbReference>
<dbReference type="OMA" id="YDECIGE"/>
<gene>
    <name evidence="2" type="ORF">NCTC13067_00182</name>
</gene>
<dbReference type="InterPro" id="IPR013517">
    <property type="entry name" value="FG-GAP"/>
</dbReference>
<evidence type="ECO:0008006" key="4">
    <source>
        <dbReference type="Google" id="ProtNLM"/>
    </source>
</evidence>
<keyword evidence="1" id="KW-0732">Signal</keyword>
<dbReference type="AlphaFoldDB" id="A0A379E1E0"/>
<dbReference type="Pfam" id="PF01839">
    <property type="entry name" value="FG-GAP"/>
    <property type="match status" value="1"/>
</dbReference>
<dbReference type="Proteomes" id="UP000255469">
    <property type="component" value="Unassembled WGS sequence"/>
</dbReference>
<proteinExistence type="predicted"/>
<organism evidence="2 3">
    <name type="scientific">Prevotella denticola</name>
    <dbReference type="NCBI Taxonomy" id="28129"/>
    <lineage>
        <taxon>Bacteria</taxon>
        <taxon>Pseudomonadati</taxon>
        <taxon>Bacteroidota</taxon>
        <taxon>Bacteroidia</taxon>
        <taxon>Bacteroidales</taxon>
        <taxon>Prevotellaceae</taxon>
        <taxon>Prevotella</taxon>
    </lineage>
</organism>
<sequence>MPEGVKRMIMMRKKTLFLLPVLCVMLLSCTDRKPVSSVHEEPVLRKDTVSAKKMEVAETVRAKPLTYKILVPFLYRLCDPDTLIDRNWTELYQQGKDYYVGKAHYRIRKEEDPCTGDLASDLRGKRKTILFVNQLPIRMGKVQVADVELSDSSYLEPGTVRNFTFSGRRYKLEAKAKGEDIYKNYCLLLNGERIVREAQVDDAWFRLLFAGDLDGDGKLDLVLSVPAHYENLRVVLFLSSCAQGGQQLGKAAEVDDDFSC</sequence>
<reference evidence="2 3" key="1">
    <citation type="submission" date="2018-06" db="EMBL/GenBank/DDBJ databases">
        <authorList>
            <consortium name="Pathogen Informatics"/>
            <person name="Doyle S."/>
        </authorList>
    </citation>
    <scope>NUCLEOTIDE SEQUENCE [LARGE SCALE GENOMIC DNA]</scope>
    <source>
        <strain evidence="2 3">NCTC13067</strain>
    </source>
</reference>
<accession>A0A379E1E0</accession>
<protein>
    <recommendedName>
        <fullName evidence="4">Lipoprotein</fullName>
    </recommendedName>
</protein>
<dbReference type="SUPFAM" id="SSF69318">
    <property type="entry name" value="Integrin alpha N-terminal domain"/>
    <property type="match status" value="1"/>
</dbReference>
<dbReference type="PROSITE" id="PS51257">
    <property type="entry name" value="PROKAR_LIPOPROTEIN"/>
    <property type="match status" value="1"/>
</dbReference>